<evidence type="ECO:0000256" key="1">
    <source>
        <dbReference type="ARBA" id="ARBA00008903"/>
    </source>
</evidence>
<dbReference type="InterPro" id="IPR003462">
    <property type="entry name" value="ODC_Mu_crystall"/>
</dbReference>
<dbReference type="PANTHER" id="PTHR13812:SF19">
    <property type="entry name" value="KETIMINE REDUCTASE MU-CRYSTALLIN"/>
    <property type="match status" value="1"/>
</dbReference>
<proteinExistence type="inferred from homology"/>
<dbReference type="GO" id="GO:0005737">
    <property type="term" value="C:cytoplasm"/>
    <property type="evidence" value="ECO:0007669"/>
    <property type="project" value="TreeGrafter"/>
</dbReference>
<dbReference type="GO" id="GO:0016491">
    <property type="term" value="F:oxidoreductase activity"/>
    <property type="evidence" value="ECO:0007669"/>
    <property type="project" value="UniProtKB-ARBA"/>
</dbReference>
<dbReference type="Gene3D" id="3.30.1780.10">
    <property type="entry name" value="ornithine cyclodeaminase, domain 1"/>
    <property type="match status" value="1"/>
</dbReference>
<accession>A0A849V7F1</accession>
<dbReference type="PIRSF" id="PIRSF001439">
    <property type="entry name" value="CryM"/>
    <property type="match status" value="1"/>
</dbReference>
<sequence length="309" mass="33853">MLVISSEQVHNTLSFDKLVEALHVGFAKPSGSPPRNVYELNPVTHDAFAVLPAWNEHYIGVKAFTYFPHNPEQGYDSLYSKILLFNREFGEPLALIDGTSVTLWRTACVSALASQYLSKSDANHLVFFGSGKLAPYMIGAHLSVRPISKVTVIARNSDKASKLCAHLSALYPQVAFELGVSDEHTISSADIISCATGAHEPLFNGDWLSDGTHVDLIGNHHKNARECDSTTITRASVFVDSRENVLKEAGELLIPINEGVFSEPQVVAELSEMHTLQWQRSEQQITVFKSVGMALSDLLSAALVYGLTR</sequence>
<evidence type="ECO:0000313" key="3">
    <source>
        <dbReference type="Proteomes" id="UP000586305"/>
    </source>
</evidence>
<dbReference type="InterPro" id="IPR036291">
    <property type="entry name" value="NAD(P)-bd_dom_sf"/>
</dbReference>
<dbReference type="Proteomes" id="UP000586305">
    <property type="component" value="Unassembled WGS sequence"/>
</dbReference>
<name>A0A849V7F1_9GAMM</name>
<dbReference type="Gene3D" id="3.40.50.720">
    <property type="entry name" value="NAD(P)-binding Rossmann-like Domain"/>
    <property type="match status" value="1"/>
</dbReference>
<dbReference type="NCBIfam" id="NF004793">
    <property type="entry name" value="PRK06141.1"/>
    <property type="match status" value="1"/>
</dbReference>
<reference evidence="2 3" key="1">
    <citation type="submission" date="2020-04" db="EMBL/GenBank/DDBJ databases">
        <title>Pseudoalteromonas caenipelagi sp. nov., isolated from a tidal flat.</title>
        <authorList>
            <person name="Park S."/>
            <person name="Yoon J.-H."/>
        </authorList>
    </citation>
    <scope>NUCLEOTIDE SEQUENCE [LARGE SCALE GENOMIC DNA]</scope>
    <source>
        <strain evidence="2 3">JBTF-M23</strain>
    </source>
</reference>
<dbReference type="GO" id="GO:0019752">
    <property type="term" value="P:carboxylic acid metabolic process"/>
    <property type="evidence" value="ECO:0007669"/>
    <property type="project" value="UniProtKB-ARBA"/>
</dbReference>
<dbReference type="SUPFAM" id="SSF51735">
    <property type="entry name" value="NAD(P)-binding Rossmann-fold domains"/>
    <property type="match status" value="1"/>
</dbReference>
<comment type="similarity">
    <text evidence="1">Belongs to the ornithine cyclodeaminase/mu-crystallin family.</text>
</comment>
<dbReference type="PANTHER" id="PTHR13812">
    <property type="entry name" value="KETIMINE REDUCTASE MU-CRYSTALLIN"/>
    <property type="match status" value="1"/>
</dbReference>
<gene>
    <name evidence="2" type="ORF">HG263_01675</name>
</gene>
<organism evidence="2 3">
    <name type="scientific">Pseudoalteromonas caenipelagi</name>
    <dbReference type="NCBI Taxonomy" id="2726988"/>
    <lineage>
        <taxon>Bacteria</taxon>
        <taxon>Pseudomonadati</taxon>
        <taxon>Pseudomonadota</taxon>
        <taxon>Gammaproteobacteria</taxon>
        <taxon>Alteromonadales</taxon>
        <taxon>Pseudoalteromonadaceae</taxon>
        <taxon>Pseudoalteromonas</taxon>
    </lineage>
</organism>
<dbReference type="RefSeq" id="WP_171624895.1">
    <property type="nucleotide sequence ID" value="NZ_JABBPG010000001.1"/>
</dbReference>
<evidence type="ECO:0000313" key="2">
    <source>
        <dbReference type="EMBL" id="NOU49262.1"/>
    </source>
</evidence>
<dbReference type="AlphaFoldDB" id="A0A849V7F1"/>
<dbReference type="Pfam" id="PF02423">
    <property type="entry name" value="OCD_Mu_crystall"/>
    <property type="match status" value="1"/>
</dbReference>
<dbReference type="EMBL" id="JABBPG010000001">
    <property type="protein sequence ID" value="NOU49262.1"/>
    <property type="molecule type" value="Genomic_DNA"/>
</dbReference>
<protein>
    <submittedName>
        <fullName evidence="2">Ornithine cyclodeaminase family protein</fullName>
    </submittedName>
</protein>
<dbReference type="FunFam" id="3.40.50.720:FF:000311">
    <property type="entry name" value="Ornithine cyclodeaminase"/>
    <property type="match status" value="1"/>
</dbReference>
<keyword evidence="3" id="KW-1185">Reference proteome</keyword>
<comment type="caution">
    <text evidence="2">The sequence shown here is derived from an EMBL/GenBank/DDBJ whole genome shotgun (WGS) entry which is preliminary data.</text>
</comment>
<dbReference type="InterPro" id="IPR023401">
    <property type="entry name" value="ODC_N"/>
</dbReference>